<evidence type="ECO:0000313" key="1">
    <source>
        <dbReference type="EMBL" id="KAJ9635528.1"/>
    </source>
</evidence>
<comment type="caution">
    <text evidence="1">The sequence shown here is derived from an EMBL/GenBank/DDBJ whole genome shotgun (WGS) entry which is preliminary data.</text>
</comment>
<gene>
    <name evidence="1" type="primary">SMC5_1</name>
    <name evidence="1" type="ORF">H2199_008531</name>
</gene>
<proteinExistence type="predicted"/>
<dbReference type="Proteomes" id="UP001172680">
    <property type="component" value="Unassembled WGS sequence"/>
</dbReference>
<sequence>MAPGRRRSATEFEEDGETMVDGTASPVSQRRSNNKRARLEDDASSEASSPAPSSQTATVPPLSPSPTALSLA</sequence>
<name>A0ACC2YJH9_9PEZI</name>
<keyword evidence="2" id="KW-1185">Reference proteome</keyword>
<evidence type="ECO:0000313" key="2">
    <source>
        <dbReference type="Proteomes" id="UP001172680"/>
    </source>
</evidence>
<dbReference type="EMBL" id="JAPDRP010000027">
    <property type="protein sequence ID" value="KAJ9635528.1"/>
    <property type="molecule type" value="Genomic_DNA"/>
</dbReference>
<reference evidence="1" key="1">
    <citation type="submission" date="2022-10" db="EMBL/GenBank/DDBJ databases">
        <title>Culturing micro-colonial fungi from biological soil crusts in the Mojave desert and describing Neophaeococcomyces mojavensis, and introducing the new genera and species Taxawa tesnikishii.</title>
        <authorList>
            <person name="Kurbessoian T."/>
            <person name="Stajich J.E."/>
        </authorList>
    </citation>
    <scope>NUCLEOTIDE SEQUENCE</scope>
    <source>
        <strain evidence="1">JES_115</strain>
    </source>
</reference>
<protein>
    <submittedName>
        <fullName evidence="1">Structural maintenance of chromosomes protein 5</fullName>
    </submittedName>
</protein>
<organism evidence="1 2">
    <name type="scientific">Coniosporium tulheliwenetii</name>
    <dbReference type="NCBI Taxonomy" id="3383036"/>
    <lineage>
        <taxon>Eukaryota</taxon>
        <taxon>Fungi</taxon>
        <taxon>Dikarya</taxon>
        <taxon>Ascomycota</taxon>
        <taxon>Pezizomycotina</taxon>
        <taxon>Dothideomycetes</taxon>
        <taxon>Dothideomycetes incertae sedis</taxon>
        <taxon>Coniosporium</taxon>
    </lineage>
</organism>
<accession>A0ACC2YJH9</accession>